<dbReference type="GeneID" id="93621178"/>
<proteinExistence type="predicted"/>
<protein>
    <submittedName>
        <fullName evidence="2">Uncharacterized protein</fullName>
    </submittedName>
</protein>
<reference evidence="2 3" key="1">
    <citation type="journal article" date="2009" name="PLoS Genet.">
        <title>Genomic analysis of the basal lineage fungus Rhizopus oryzae reveals a whole-genome duplication.</title>
        <authorList>
            <person name="Ma L.-J."/>
            <person name="Ibrahim A.S."/>
            <person name="Skory C."/>
            <person name="Grabherr M.G."/>
            <person name="Burger G."/>
            <person name="Butler M."/>
            <person name="Elias M."/>
            <person name="Idnurm A."/>
            <person name="Lang B.F."/>
            <person name="Sone T."/>
            <person name="Abe A."/>
            <person name="Calvo S.E."/>
            <person name="Corrochano L.M."/>
            <person name="Engels R."/>
            <person name="Fu J."/>
            <person name="Hansberg W."/>
            <person name="Kim J.-M."/>
            <person name="Kodira C.D."/>
            <person name="Koehrsen M.J."/>
            <person name="Liu B."/>
            <person name="Miranda-Saavedra D."/>
            <person name="O'Leary S."/>
            <person name="Ortiz-Castellanos L."/>
            <person name="Poulter R."/>
            <person name="Rodriguez-Romero J."/>
            <person name="Ruiz-Herrera J."/>
            <person name="Shen Y.-Q."/>
            <person name="Zeng Q."/>
            <person name="Galagan J."/>
            <person name="Birren B.W."/>
            <person name="Cuomo C.A."/>
            <person name="Wickes B.L."/>
        </authorList>
    </citation>
    <scope>NUCLEOTIDE SEQUENCE [LARGE SCALE GENOMIC DNA]</scope>
    <source>
        <strain evidence="3">RA 99-880 / ATCC MYA-4621 / FGSC 9543 / NRRL 43880</strain>
    </source>
</reference>
<dbReference type="RefSeq" id="XP_067524898.1">
    <property type="nucleotide sequence ID" value="XM_067668797.1"/>
</dbReference>
<dbReference type="AlphaFoldDB" id="I1CM22"/>
<dbReference type="InParanoid" id="I1CM22"/>
<dbReference type="EMBL" id="CH476744">
    <property type="protein sequence ID" value="EIE89502.1"/>
    <property type="molecule type" value="Genomic_DNA"/>
</dbReference>
<dbReference type="eggNOG" id="ENOG502RB28">
    <property type="taxonomic scope" value="Eukaryota"/>
</dbReference>
<name>I1CM22_RHIO9</name>
<dbReference type="Proteomes" id="UP000009138">
    <property type="component" value="Unassembled WGS sequence"/>
</dbReference>
<dbReference type="VEuPathDB" id="FungiDB:RO3G_14213"/>
<keyword evidence="1" id="KW-0175">Coiled coil</keyword>
<keyword evidence="3" id="KW-1185">Reference proteome</keyword>
<gene>
    <name evidence="2" type="ORF">RO3G_14213</name>
</gene>
<evidence type="ECO:0000256" key="1">
    <source>
        <dbReference type="SAM" id="Coils"/>
    </source>
</evidence>
<feature type="coiled-coil region" evidence="1">
    <location>
        <begin position="100"/>
        <end position="127"/>
    </location>
</feature>
<sequence length="127" mass="14089">MLICKRLEEITVNPSLLNNNPITYCSFQVQPRISSSSTSMCRCSIVLNAKISNNITPTAGPSNSRADAPVAFTTASAGDNLPVTSLENVDDWNEDIKMAKIKIKSQIKRKLQEIEALRKKLRILKDI</sequence>
<accession>I1CM22</accession>
<organism evidence="2 3">
    <name type="scientific">Rhizopus delemar (strain RA 99-880 / ATCC MYA-4621 / FGSC 9543 / NRRL 43880)</name>
    <name type="common">Mucormycosis agent</name>
    <name type="synonym">Rhizopus arrhizus var. delemar</name>
    <dbReference type="NCBI Taxonomy" id="246409"/>
    <lineage>
        <taxon>Eukaryota</taxon>
        <taxon>Fungi</taxon>
        <taxon>Fungi incertae sedis</taxon>
        <taxon>Mucoromycota</taxon>
        <taxon>Mucoromycotina</taxon>
        <taxon>Mucoromycetes</taxon>
        <taxon>Mucorales</taxon>
        <taxon>Mucorineae</taxon>
        <taxon>Rhizopodaceae</taxon>
        <taxon>Rhizopus</taxon>
    </lineage>
</organism>
<dbReference type="OrthoDB" id="2282478at2759"/>
<evidence type="ECO:0000313" key="3">
    <source>
        <dbReference type="Proteomes" id="UP000009138"/>
    </source>
</evidence>
<dbReference type="OMA" id="MCHCSIA"/>
<evidence type="ECO:0000313" key="2">
    <source>
        <dbReference type="EMBL" id="EIE89502.1"/>
    </source>
</evidence>